<dbReference type="KEGG" id="mros:EHO51_14195"/>
<dbReference type="Proteomes" id="UP000424673">
    <property type="component" value="Chromosome"/>
</dbReference>
<dbReference type="EMBL" id="CP034086">
    <property type="protein sequence ID" value="AZG77785.1"/>
    <property type="molecule type" value="Genomic_DNA"/>
</dbReference>
<keyword evidence="6" id="KW-1185">Reference proteome</keyword>
<dbReference type="AlphaFoldDB" id="A0A3G8M970"/>
<dbReference type="RefSeq" id="WP_018406346.1">
    <property type="nucleotide sequence ID" value="NZ_CP034086.1"/>
</dbReference>
<keyword evidence="1" id="KW-1133">Transmembrane helix</keyword>
<evidence type="ECO:0000256" key="1">
    <source>
        <dbReference type="SAM" id="Phobius"/>
    </source>
</evidence>
<dbReference type="Pfam" id="PF11127">
    <property type="entry name" value="YgaP-like_TM"/>
    <property type="match status" value="1"/>
</dbReference>
<reference evidence="4 6" key="3">
    <citation type="journal article" date="2021" name="AMB Express">
        <title>Isolation and characterisation of Methylocystis spp. for poly-3-hydroxybutyrate production using waste methane feedstocks.</title>
        <authorList>
            <person name="Rumah B.L."/>
            <person name="Stead C.E."/>
            <person name="Claxton Stevens B.H."/>
            <person name="Minton N.P."/>
            <person name="Grosse-Honebrink A."/>
            <person name="Zhang Y."/>
        </authorList>
    </citation>
    <scope>NUCLEOTIDE SEQUENCE [LARGE SCALE GENOMIC DNA]</scope>
    <source>
        <strain evidence="4 6">BRCS1</strain>
    </source>
</reference>
<name>A0A3G8M970_9HYPH</name>
<sequence>MVANIGRTDRIIRIVAGLLLLSLVFIGPQSLWGLVGLIPLTTAFVNFCPAYKLLGMDTLGK</sequence>
<protein>
    <submittedName>
        <fullName evidence="3">DUF2892 domain-containing protein</fullName>
    </submittedName>
</protein>
<dbReference type="EMBL" id="CP044328">
    <property type="protein sequence ID" value="QGM94295.1"/>
    <property type="molecule type" value="Genomic_DNA"/>
</dbReference>
<evidence type="ECO:0000259" key="2">
    <source>
        <dbReference type="Pfam" id="PF11127"/>
    </source>
</evidence>
<accession>A0A3G8M970</accession>
<feature type="transmembrane region" description="Helical" evidence="1">
    <location>
        <begin position="12"/>
        <end position="28"/>
    </location>
</feature>
<evidence type="ECO:0000313" key="5">
    <source>
        <dbReference type="Proteomes" id="UP000273982"/>
    </source>
</evidence>
<dbReference type="InterPro" id="IPR021309">
    <property type="entry name" value="YgaP-like_TM"/>
</dbReference>
<gene>
    <name evidence="3" type="ORF">EHO51_14195</name>
    <name evidence="4" type="ORF">F7D13_09775</name>
</gene>
<evidence type="ECO:0000313" key="3">
    <source>
        <dbReference type="EMBL" id="AZG77785.1"/>
    </source>
</evidence>
<reference evidence="3 5" key="1">
    <citation type="submission" date="2018-11" db="EMBL/GenBank/DDBJ databases">
        <title>Genome squencing of methanotrophic bacteria isolated from alkaline groundwater in Korea.</title>
        <authorList>
            <person name="Nguyen L.N."/>
        </authorList>
    </citation>
    <scope>NUCLEOTIDE SEQUENCE [LARGE SCALE GENOMIC DNA]</scope>
    <source>
        <strain evidence="3 5">GW6</strain>
    </source>
</reference>
<evidence type="ECO:0000313" key="6">
    <source>
        <dbReference type="Proteomes" id="UP000424673"/>
    </source>
</evidence>
<reference evidence="6" key="2">
    <citation type="submission" date="2019-09" db="EMBL/GenBank/DDBJ databases">
        <title>Isolation and complete genome sequencing of Methylocystis species.</title>
        <authorList>
            <person name="Rumah B.L."/>
            <person name="Stead C.E."/>
            <person name="Stevens B.C."/>
            <person name="Minton N.P."/>
            <person name="Grosse-Honebrink A."/>
            <person name="Zhang Y."/>
        </authorList>
    </citation>
    <scope>NUCLEOTIDE SEQUENCE [LARGE SCALE GENOMIC DNA]</scope>
    <source>
        <strain evidence="6">BRCS1</strain>
    </source>
</reference>
<keyword evidence="1" id="KW-0812">Transmembrane</keyword>
<proteinExistence type="predicted"/>
<organism evidence="3 5">
    <name type="scientific">Methylocystis rosea</name>
    <dbReference type="NCBI Taxonomy" id="173366"/>
    <lineage>
        <taxon>Bacteria</taxon>
        <taxon>Pseudomonadati</taxon>
        <taxon>Pseudomonadota</taxon>
        <taxon>Alphaproteobacteria</taxon>
        <taxon>Hyphomicrobiales</taxon>
        <taxon>Methylocystaceae</taxon>
        <taxon>Methylocystis</taxon>
    </lineage>
</organism>
<keyword evidence="1" id="KW-0472">Membrane</keyword>
<evidence type="ECO:0000313" key="4">
    <source>
        <dbReference type="EMBL" id="QGM94295.1"/>
    </source>
</evidence>
<dbReference type="Proteomes" id="UP000273982">
    <property type="component" value="Chromosome"/>
</dbReference>
<feature type="domain" description="Inner membrane protein YgaP-like transmembrane" evidence="2">
    <location>
        <begin position="1"/>
        <end position="59"/>
    </location>
</feature>